<dbReference type="Gene3D" id="3.20.20.60">
    <property type="entry name" value="Phosphoenolpyruvate-binding domains"/>
    <property type="match status" value="1"/>
</dbReference>
<dbReference type="SUPFAM" id="SSF52935">
    <property type="entry name" value="PK C-terminal domain-like"/>
    <property type="match status" value="1"/>
</dbReference>
<dbReference type="InterPro" id="IPR011037">
    <property type="entry name" value="Pyrv_Knase-like_insert_dom_sf"/>
</dbReference>
<dbReference type="Gene3D" id="2.40.33.10">
    <property type="entry name" value="PK beta-barrel domain-like"/>
    <property type="match status" value="1"/>
</dbReference>
<dbReference type="Pfam" id="PF00224">
    <property type="entry name" value="PK"/>
    <property type="match status" value="1"/>
</dbReference>
<evidence type="ECO:0000256" key="13">
    <source>
        <dbReference type="RuleBase" id="RU000504"/>
    </source>
</evidence>
<dbReference type="EMBL" id="CP029289">
    <property type="protein sequence ID" value="AWR95579.1"/>
    <property type="molecule type" value="Genomic_DNA"/>
</dbReference>
<gene>
    <name evidence="16" type="primary">pyk</name>
    <name evidence="16" type="ORF">DFR85_14250</name>
</gene>
<dbReference type="Proteomes" id="UP000248044">
    <property type="component" value="Chromosome"/>
</dbReference>
<keyword evidence="4 13" id="KW-0808">Transferase</keyword>
<dbReference type="EC" id="2.7.1.40" evidence="3 12"/>
<evidence type="ECO:0000256" key="7">
    <source>
        <dbReference type="ARBA" id="ARBA00022777"/>
    </source>
</evidence>
<keyword evidence="6" id="KW-0547">Nucleotide-binding</keyword>
<evidence type="ECO:0000259" key="15">
    <source>
        <dbReference type="Pfam" id="PF02887"/>
    </source>
</evidence>
<evidence type="ECO:0000256" key="2">
    <source>
        <dbReference type="ARBA" id="ARBA00008663"/>
    </source>
</evidence>
<comment type="similarity">
    <text evidence="2 13">Belongs to the pyruvate kinase family.</text>
</comment>
<dbReference type="AlphaFoldDB" id="A0A2U9IHS6"/>
<evidence type="ECO:0000256" key="8">
    <source>
        <dbReference type="ARBA" id="ARBA00022840"/>
    </source>
</evidence>
<dbReference type="PANTHER" id="PTHR11817">
    <property type="entry name" value="PYRUVATE KINASE"/>
    <property type="match status" value="1"/>
</dbReference>
<keyword evidence="17" id="KW-1185">Reference proteome</keyword>
<evidence type="ECO:0000256" key="11">
    <source>
        <dbReference type="ARBA" id="ARBA00023317"/>
    </source>
</evidence>
<dbReference type="UniPathway" id="UPA00109">
    <property type="reaction ID" value="UER00188"/>
</dbReference>
<evidence type="ECO:0000256" key="5">
    <source>
        <dbReference type="ARBA" id="ARBA00022723"/>
    </source>
</evidence>
<keyword evidence="11 16" id="KW-0670">Pyruvate</keyword>
<proteinExistence type="inferred from homology"/>
<dbReference type="GO" id="GO:0030955">
    <property type="term" value="F:potassium ion binding"/>
    <property type="evidence" value="ECO:0007669"/>
    <property type="project" value="UniProtKB-UniRule"/>
</dbReference>
<keyword evidence="7 13" id="KW-0418">Kinase</keyword>
<evidence type="ECO:0000256" key="10">
    <source>
        <dbReference type="ARBA" id="ARBA00023152"/>
    </source>
</evidence>
<dbReference type="PRINTS" id="PR01050">
    <property type="entry name" value="PYRUVTKNASE"/>
</dbReference>
<evidence type="ECO:0000256" key="1">
    <source>
        <dbReference type="ARBA" id="ARBA00004997"/>
    </source>
</evidence>
<keyword evidence="9 13" id="KW-0460">Magnesium</keyword>
<keyword evidence="10 13" id="KW-0324">Glycolysis</keyword>
<feature type="domain" description="Pyruvate kinase C-terminal" evidence="15">
    <location>
        <begin position="325"/>
        <end position="424"/>
    </location>
</feature>
<dbReference type="InterPro" id="IPR015793">
    <property type="entry name" value="Pyrv_Knase_brl"/>
</dbReference>
<evidence type="ECO:0000256" key="4">
    <source>
        <dbReference type="ARBA" id="ARBA00022679"/>
    </source>
</evidence>
<dbReference type="InterPro" id="IPR015795">
    <property type="entry name" value="Pyrv_Knase_C"/>
</dbReference>
<evidence type="ECO:0000313" key="17">
    <source>
        <dbReference type="Proteomes" id="UP000248044"/>
    </source>
</evidence>
<dbReference type="InterPro" id="IPR040442">
    <property type="entry name" value="Pyrv_kinase-like_dom_sf"/>
</dbReference>
<keyword evidence="5" id="KW-0479">Metal-binding</keyword>
<protein>
    <recommendedName>
        <fullName evidence="3 12">Pyruvate kinase</fullName>
        <ecNumber evidence="3 12">2.7.1.40</ecNumber>
    </recommendedName>
</protein>
<evidence type="ECO:0000259" key="14">
    <source>
        <dbReference type="Pfam" id="PF00224"/>
    </source>
</evidence>
<accession>A0A2U9IHS6</accession>
<sequence>MEVRKRKTKIIATLGPSSENFIDELLRNVDIIRINLAHTSSIEKYVNMIEGRVPILLDLPGSKFRILNDNIISVKKGQRLTFGNEIKVDDSFYSLVNDGDLLTIGDGDLKIMVNKVEDKIIGTALENGIIYPHRGISLPKEMPYGVTDNDLRLLDSIMRFDPDFIGISFVTSELDIKKVKNVTNEKSWIVSKIERKESLNNLVNIAKLSDVLMIARGDLGLEVGLENIPFIQKYIIKLGKKTKKPVILATQVLESMVNSPTPVRAEVIDIANSISQGVDAIMLSDETAIGKHPLEATQVLNKLILGIEGNIKIKVPVKIGSLEDSIYFSAIMSLKLSKAKALVIYSPSGNGAIRISKLRPNVPIIALVNKNIERKLSIAFGIYTVKIDPINSVDELIKISRIISIDSGLAKKGDSLVITAENSTKIGKFIKIEDIR</sequence>
<dbReference type="GO" id="GO:0005524">
    <property type="term" value="F:ATP binding"/>
    <property type="evidence" value="ECO:0007669"/>
    <property type="project" value="UniProtKB-KW"/>
</dbReference>
<comment type="pathway">
    <text evidence="1 13">Carbohydrate degradation; glycolysis; pyruvate from D-glyceraldehyde 3-phosphate: step 5/5.</text>
</comment>
<dbReference type="GO" id="GO:0016301">
    <property type="term" value="F:kinase activity"/>
    <property type="evidence" value="ECO:0007669"/>
    <property type="project" value="UniProtKB-KW"/>
</dbReference>
<dbReference type="KEGG" id="abri:DFR85_14250"/>
<dbReference type="NCBIfam" id="TIGR01064">
    <property type="entry name" value="pyruv_kin"/>
    <property type="match status" value="1"/>
</dbReference>
<evidence type="ECO:0000256" key="12">
    <source>
        <dbReference type="NCBIfam" id="TIGR01064"/>
    </source>
</evidence>
<dbReference type="GO" id="GO:0004743">
    <property type="term" value="F:pyruvate kinase activity"/>
    <property type="evidence" value="ECO:0007669"/>
    <property type="project" value="UniProtKB-UniRule"/>
</dbReference>
<dbReference type="GeneID" id="36833340"/>
<dbReference type="SUPFAM" id="SSF50800">
    <property type="entry name" value="PK beta-barrel domain-like"/>
    <property type="match status" value="1"/>
</dbReference>
<evidence type="ECO:0000313" key="16">
    <source>
        <dbReference type="EMBL" id="AWR95579.1"/>
    </source>
</evidence>
<organism evidence="16 17">
    <name type="scientific">Acidianus brierleyi</name>
    <dbReference type="NCBI Taxonomy" id="41673"/>
    <lineage>
        <taxon>Archaea</taxon>
        <taxon>Thermoproteota</taxon>
        <taxon>Thermoprotei</taxon>
        <taxon>Sulfolobales</taxon>
        <taxon>Sulfolobaceae</taxon>
        <taxon>Acidianus</taxon>
    </lineage>
</organism>
<dbReference type="Gene3D" id="3.40.1380.20">
    <property type="entry name" value="Pyruvate kinase, C-terminal domain"/>
    <property type="match status" value="1"/>
</dbReference>
<dbReference type="Pfam" id="PF02887">
    <property type="entry name" value="PK_C"/>
    <property type="match status" value="1"/>
</dbReference>
<evidence type="ECO:0000256" key="3">
    <source>
        <dbReference type="ARBA" id="ARBA00012142"/>
    </source>
</evidence>
<dbReference type="InterPro" id="IPR036918">
    <property type="entry name" value="Pyrv_Knase_C_sf"/>
</dbReference>
<dbReference type="InterPro" id="IPR015813">
    <property type="entry name" value="Pyrv/PenolPyrv_kinase-like_dom"/>
</dbReference>
<dbReference type="InterPro" id="IPR001697">
    <property type="entry name" value="Pyr_Knase"/>
</dbReference>
<comment type="catalytic activity">
    <reaction evidence="13">
        <text>pyruvate + ATP = phosphoenolpyruvate + ADP + H(+)</text>
        <dbReference type="Rhea" id="RHEA:18157"/>
        <dbReference type="ChEBI" id="CHEBI:15361"/>
        <dbReference type="ChEBI" id="CHEBI:15378"/>
        <dbReference type="ChEBI" id="CHEBI:30616"/>
        <dbReference type="ChEBI" id="CHEBI:58702"/>
        <dbReference type="ChEBI" id="CHEBI:456216"/>
        <dbReference type="EC" id="2.7.1.40"/>
    </reaction>
</comment>
<dbReference type="InterPro" id="IPR015806">
    <property type="entry name" value="Pyrv_Knase_insert_dom_sf"/>
</dbReference>
<feature type="domain" description="Pyruvate kinase barrel" evidence="14">
    <location>
        <begin position="6"/>
        <end position="296"/>
    </location>
</feature>
<name>A0A2U9IHS6_9CREN</name>
<dbReference type="SUPFAM" id="SSF51621">
    <property type="entry name" value="Phosphoenolpyruvate/pyruvate domain"/>
    <property type="match status" value="1"/>
</dbReference>
<dbReference type="OrthoDB" id="56298at2157"/>
<keyword evidence="8" id="KW-0067">ATP-binding</keyword>
<dbReference type="GO" id="GO:0000287">
    <property type="term" value="F:magnesium ion binding"/>
    <property type="evidence" value="ECO:0007669"/>
    <property type="project" value="UniProtKB-UniRule"/>
</dbReference>
<reference evidence="16 17" key="1">
    <citation type="submission" date="2018-05" db="EMBL/GenBank/DDBJ databases">
        <title>Complete Genome Sequences of Extremely Thermoacidophilic, Metal-Mobilizing Type-Strain Members of the Archaeal Family Sulfolobaceae: Acidianus brierleyi DSM-1651T, Acidianus sulfidivorans DSM-18786T, Metallosphaera hakonensis DSM-7519T, and Metallosphaera prunae DSM-10039T.</title>
        <authorList>
            <person name="Counts J.A."/>
            <person name="Kelly R.M."/>
        </authorList>
    </citation>
    <scope>NUCLEOTIDE SEQUENCE [LARGE SCALE GENOMIC DNA]</scope>
    <source>
        <strain evidence="16 17">DSM 1651</strain>
    </source>
</reference>
<evidence type="ECO:0000256" key="9">
    <source>
        <dbReference type="ARBA" id="ARBA00022842"/>
    </source>
</evidence>
<dbReference type="RefSeq" id="WP_110271457.1">
    <property type="nucleotide sequence ID" value="NZ_CP029289.2"/>
</dbReference>
<evidence type="ECO:0000256" key="6">
    <source>
        <dbReference type="ARBA" id="ARBA00022741"/>
    </source>
</evidence>